<keyword evidence="5" id="KW-0663">Pyridoxal phosphate</keyword>
<dbReference type="CDD" id="cd00378">
    <property type="entry name" value="SHMT"/>
    <property type="match status" value="1"/>
</dbReference>
<dbReference type="PANTHER" id="PTHR11680:SF28">
    <property type="entry name" value="SERINE HYDROXYMETHYLTRANSFERASE, MITOCHONDRIAL"/>
    <property type="match status" value="1"/>
</dbReference>
<evidence type="ECO:0000256" key="5">
    <source>
        <dbReference type="ARBA" id="ARBA00022898"/>
    </source>
</evidence>
<keyword evidence="9" id="KW-1185">Reference proteome</keyword>
<dbReference type="InterPro" id="IPR049943">
    <property type="entry name" value="Ser_HO-MeTrfase-like"/>
</dbReference>
<organism evidence="9 10">
    <name type="scientific">Aplysia californica</name>
    <name type="common">California sea hare</name>
    <dbReference type="NCBI Taxonomy" id="6500"/>
    <lineage>
        <taxon>Eukaryota</taxon>
        <taxon>Metazoa</taxon>
        <taxon>Spiralia</taxon>
        <taxon>Lophotrochozoa</taxon>
        <taxon>Mollusca</taxon>
        <taxon>Gastropoda</taxon>
        <taxon>Heterobranchia</taxon>
        <taxon>Euthyneura</taxon>
        <taxon>Tectipleura</taxon>
        <taxon>Aplysiida</taxon>
        <taxon>Aplysioidea</taxon>
        <taxon>Aplysiidae</taxon>
        <taxon>Aplysia</taxon>
    </lineage>
</organism>
<evidence type="ECO:0000256" key="2">
    <source>
        <dbReference type="ARBA" id="ARBA00004777"/>
    </source>
</evidence>
<protein>
    <recommendedName>
        <fullName evidence="4">glycine hydroxymethyltransferase</fullName>
        <ecNumber evidence="4">2.1.2.1</ecNumber>
    </recommendedName>
    <alternativeName>
        <fullName evidence="7">Glycine hydroxymethyltransferase</fullName>
    </alternativeName>
    <alternativeName>
        <fullName evidence="6">Serine methylase</fullName>
    </alternativeName>
</protein>
<comment type="pathway">
    <text evidence="2">One-carbon metabolism; tetrahydrofolate interconversion.</text>
</comment>
<evidence type="ECO:0000313" key="9">
    <source>
        <dbReference type="Proteomes" id="UP000694888"/>
    </source>
</evidence>
<dbReference type="InterPro" id="IPR039429">
    <property type="entry name" value="SHMT-like_dom"/>
</dbReference>
<evidence type="ECO:0000259" key="8">
    <source>
        <dbReference type="Pfam" id="PF00464"/>
    </source>
</evidence>
<dbReference type="InterPro" id="IPR001085">
    <property type="entry name" value="Ser_HO-MeTrfase"/>
</dbReference>
<evidence type="ECO:0000256" key="7">
    <source>
        <dbReference type="ARBA" id="ARBA00032953"/>
    </source>
</evidence>
<evidence type="ECO:0000256" key="3">
    <source>
        <dbReference type="ARBA" id="ARBA00006376"/>
    </source>
</evidence>
<dbReference type="PANTHER" id="PTHR11680">
    <property type="entry name" value="SERINE HYDROXYMETHYLTRANSFERASE"/>
    <property type="match status" value="1"/>
</dbReference>
<evidence type="ECO:0000256" key="1">
    <source>
        <dbReference type="ARBA" id="ARBA00001933"/>
    </source>
</evidence>
<feature type="domain" description="Serine hydroxymethyltransferase-like" evidence="8">
    <location>
        <begin position="234"/>
        <end position="343"/>
    </location>
</feature>
<dbReference type="Gene3D" id="3.90.1150.10">
    <property type="entry name" value="Aspartate Aminotransferase, domain 1"/>
    <property type="match status" value="2"/>
</dbReference>
<dbReference type="GeneID" id="101851498"/>
<dbReference type="InterPro" id="IPR015424">
    <property type="entry name" value="PyrdxlP-dep_Trfase"/>
</dbReference>
<evidence type="ECO:0000313" key="10">
    <source>
        <dbReference type="RefSeq" id="XP_035825669.1"/>
    </source>
</evidence>
<name>A0ABM1VTC7_APLCA</name>
<feature type="domain" description="Serine hydroxymethyltransferase-like" evidence="8">
    <location>
        <begin position="40"/>
        <end position="230"/>
    </location>
</feature>
<dbReference type="Proteomes" id="UP000694888">
    <property type="component" value="Unplaced"/>
</dbReference>
<reference evidence="10" key="1">
    <citation type="submission" date="2025-08" db="UniProtKB">
        <authorList>
            <consortium name="RefSeq"/>
        </authorList>
    </citation>
    <scope>IDENTIFICATION</scope>
</reference>
<evidence type="ECO:0000256" key="4">
    <source>
        <dbReference type="ARBA" id="ARBA00012256"/>
    </source>
</evidence>
<comment type="cofactor">
    <cofactor evidence="1">
        <name>pyridoxal 5'-phosphate</name>
        <dbReference type="ChEBI" id="CHEBI:597326"/>
    </cofactor>
</comment>
<dbReference type="EC" id="2.1.2.1" evidence="4"/>
<dbReference type="Pfam" id="PF00464">
    <property type="entry name" value="SHMT"/>
    <property type="match status" value="2"/>
</dbReference>
<evidence type="ECO:0000256" key="6">
    <source>
        <dbReference type="ARBA" id="ARBA00031137"/>
    </source>
</evidence>
<dbReference type="InterPro" id="IPR015421">
    <property type="entry name" value="PyrdxlP-dep_Trfase_major"/>
</dbReference>
<dbReference type="SUPFAM" id="SSF53383">
    <property type="entry name" value="PLP-dependent transferases"/>
    <property type="match status" value="1"/>
</dbReference>
<comment type="similarity">
    <text evidence="3">Belongs to the SHMT family.</text>
</comment>
<dbReference type="InterPro" id="IPR015422">
    <property type="entry name" value="PyrdxlP-dep_Trfase_small"/>
</dbReference>
<sequence length="401" mass="45210">MLTRNTMQCVKRSNKCLIQRMKSLPRVTWARSVWTGRESIEEEDPEVFSLISKEKIRQSSGLELIASENFTTRSVLEVISSCLHNKMAEGYPGNRYYGGTQYVDELESLCQQRALKAFKLDPAQWGVNVQPYSGSPANFAAFTALLEPNDRLMGLDLPDGGHLTHGFMTDTRKVSATAKYFQCMPYKINPQNGLIDYDQLLEHARLFRPKLIIAGTTAYSRLLDYRAFRQCECVVCPQAMQPEYRAYQQQVLKNAKVMSQALVDRGYFVVSGGTDNHLVLIDLRPKGTDGARVERVLELCYITVNKNTCAGDRSAVVPGGLRLGAPALTTRGFRESDFVRAVELVDRGVGITLDAHRRTKTLNEFKTFVLEDSEIQQKIATLKEEVQTFAKTFSMPGFTDW</sequence>
<dbReference type="RefSeq" id="XP_035825669.1">
    <property type="nucleotide sequence ID" value="XM_035969776.1"/>
</dbReference>
<accession>A0ABM1VTC7</accession>
<proteinExistence type="inferred from homology"/>
<gene>
    <name evidence="10" type="primary">LOC101851498</name>
</gene>
<dbReference type="Gene3D" id="3.40.640.10">
    <property type="entry name" value="Type I PLP-dependent aspartate aminotransferase-like (Major domain)"/>
    <property type="match status" value="1"/>
</dbReference>
<dbReference type="PIRSF" id="PIRSF000412">
    <property type="entry name" value="SHMT"/>
    <property type="match status" value="1"/>
</dbReference>